<accession>A0ABR6XGZ4</accession>
<dbReference type="Pfam" id="PF02643">
    <property type="entry name" value="DUF192"/>
    <property type="match status" value="1"/>
</dbReference>
<gene>
    <name evidence="2" type="ORF">H8K26_11335</name>
</gene>
<dbReference type="PANTHER" id="PTHR37953:SF1">
    <property type="entry name" value="UPF0127 PROTEIN MJ1496"/>
    <property type="match status" value="1"/>
</dbReference>
<keyword evidence="1" id="KW-0732">Signal</keyword>
<dbReference type="PANTHER" id="PTHR37953">
    <property type="entry name" value="UPF0127 PROTEIN MJ1496"/>
    <property type="match status" value="1"/>
</dbReference>
<sequence length="150" mass="16561">MMNLFPNIKLKAASIVLLSVLMPLAHAERKLPVKQLSAGIYVIQAEVAASDADREQGLMLRTKMGINEGMVFDFGAPAGVCMWMKNTLIPLSVAFIDGEGKIVNIEDMQPETTDSHCAKKTVRYALEMNQGWFKQKNIKPGSKIEGLPLR</sequence>
<dbReference type="InterPro" id="IPR003795">
    <property type="entry name" value="DUF192"/>
</dbReference>
<dbReference type="InterPro" id="IPR038695">
    <property type="entry name" value="Saro_0823-like_sf"/>
</dbReference>
<proteinExistence type="predicted"/>
<protein>
    <submittedName>
        <fullName evidence="2">DUF192 domain-containing protein</fullName>
    </submittedName>
</protein>
<keyword evidence="3" id="KW-1185">Reference proteome</keyword>
<dbReference type="Proteomes" id="UP000637632">
    <property type="component" value="Unassembled WGS sequence"/>
</dbReference>
<feature type="signal peptide" evidence="1">
    <location>
        <begin position="1"/>
        <end position="27"/>
    </location>
</feature>
<evidence type="ECO:0000313" key="3">
    <source>
        <dbReference type="Proteomes" id="UP000637632"/>
    </source>
</evidence>
<name>A0ABR6XGZ4_9BURK</name>
<feature type="chain" id="PRO_5045521135" evidence="1">
    <location>
        <begin position="28"/>
        <end position="150"/>
    </location>
</feature>
<reference evidence="2 3" key="1">
    <citation type="submission" date="2020-08" db="EMBL/GenBank/DDBJ databases">
        <title>Novel species isolated from subtropical streams in China.</title>
        <authorList>
            <person name="Lu H."/>
        </authorList>
    </citation>
    <scope>NUCLEOTIDE SEQUENCE [LARGE SCALE GENOMIC DNA]</scope>
    <source>
        <strain evidence="2 3">CCTCC AB 2015119</strain>
    </source>
</reference>
<evidence type="ECO:0000313" key="2">
    <source>
        <dbReference type="EMBL" id="MBC3812038.1"/>
    </source>
</evidence>
<dbReference type="EMBL" id="JACOFT010000003">
    <property type="protein sequence ID" value="MBC3812038.1"/>
    <property type="molecule type" value="Genomic_DNA"/>
</dbReference>
<dbReference type="Gene3D" id="2.60.120.1140">
    <property type="entry name" value="Protein of unknown function DUF192"/>
    <property type="match status" value="1"/>
</dbReference>
<organism evidence="2 3">
    <name type="scientific">Undibacterium aquatile</name>
    <dbReference type="NCBI Taxonomy" id="1537398"/>
    <lineage>
        <taxon>Bacteria</taxon>
        <taxon>Pseudomonadati</taxon>
        <taxon>Pseudomonadota</taxon>
        <taxon>Betaproteobacteria</taxon>
        <taxon>Burkholderiales</taxon>
        <taxon>Oxalobacteraceae</taxon>
        <taxon>Undibacterium</taxon>
    </lineage>
</organism>
<comment type="caution">
    <text evidence="2">The sequence shown here is derived from an EMBL/GenBank/DDBJ whole genome shotgun (WGS) entry which is preliminary data.</text>
</comment>
<evidence type="ECO:0000256" key="1">
    <source>
        <dbReference type="SAM" id="SignalP"/>
    </source>
</evidence>